<dbReference type="Proteomes" id="UP001168990">
    <property type="component" value="Unassembled WGS sequence"/>
</dbReference>
<evidence type="ECO:0000256" key="14">
    <source>
        <dbReference type="SAM" id="Phobius"/>
    </source>
</evidence>
<evidence type="ECO:0000256" key="1">
    <source>
        <dbReference type="ARBA" id="ARBA00001971"/>
    </source>
</evidence>
<reference evidence="15" key="2">
    <citation type="submission" date="2023-03" db="EMBL/GenBank/DDBJ databases">
        <authorList>
            <person name="Inwood S.N."/>
            <person name="Skelly J.G."/>
            <person name="Guhlin J."/>
            <person name="Harrop T.W.R."/>
            <person name="Goldson S.G."/>
            <person name="Dearden P.K."/>
        </authorList>
    </citation>
    <scope>NUCLEOTIDE SEQUENCE</scope>
    <source>
        <strain evidence="15">Irish</strain>
        <tissue evidence="15">Whole body</tissue>
    </source>
</reference>
<keyword evidence="5 13" id="KW-0349">Heme</keyword>
<protein>
    <recommendedName>
        <fullName evidence="17">Cytochrome P450</fullName>
    </recommendedName>
</protein>
<evidence type="ECO:0000256" key="5">
    <source>
        <dbReference type="ARBA" id="ARBA00022617"/>
    </source>
</evidence>
<keyword evidence="10 13" id="KW-0408">Iron</keyword>
<dbReference type="InterPro" id="IPR017972">
    <property type="entry name" value="Cyt_P450_CS"/>
</dbReference>
<reference evidence="15" key="1">
    <citation type="journal article" date="2023" name="bioRxiv">
        <title>Scaffold-level genome assemblies of two parasitoid biocontrol wasps reveal the parthenogenesis mechanism and an associated novel virus.</title>
        <authorList>
            <person name="Inwood S."/>
            <person name="Skelly J."/>
            <person name="Guhlin J."/>
            <person name="Harrop T."/>
            <person name="Goldson S."/>
            <person name="Dearden P."/>
        </authorList>
    </citation>
    <scope>NUCLEOTIDE SEQUENCE</scope>
    <source>
        <strain evidence="15">Irish</strain>
        <tissue evidence="15">Whole body</tissue>
    </source>
</reference>
<proteinExistence type="inferred from homology"/>
<dbReference type="SUPFAM" id="SSF48264">
    <property type="entry name" value="Cytochrome P450"/>
    <property type="match status" value="2"/>
</dbReference>
<keyword evidence="9" id="KW-0560">Oxidoreductase</keyword>
<dbReference type="InterPro" id="IPR050476">
    <property type="entry name" value="Insect_CytP450_Detox"/>
</dbReference>
<keyword evidence="7" id="KW-0256">Endoplasmic reticulum</keyword>
<dbReference type="Gene3D" id="1.10.630.10">
    <property type="entry name" value="Cytochrome P450"/>
    <property type="match status" value="2"/>
</dbReference>
<dbReference type="PRINTS" id="PR00463">
    <property type="entry name" value="EP450I"/>
</dbReference>
<evidence type="ECO:0000256" key="12">
    <source>
        <dbReference type="ARBA" id="ARBA00023136"/>
    </source>
</evidence>
<dbReference type="InterPro" id="IPR001128">
    <property type="entry name" value="Cyt_P450"/>
</dbReference>
<evidence type="ECO:0008006" key="17">
    <source>
        <dbReference type="Google" id="ProtNLM"/>
    </source>
</evidence>
<dbReference type="PROSITE" id="PS00086">
    <property type="entry name" value="CYTOCHROME_P450"/>
    <property type="match status" value="2"/>
</dbReference>
<dbReference type="GO" id="GO:0005506">
    <property type="term" value="F:iron ion binding"/>
    <property type="evidence" value="ECO:0007669"/>
    <property type="project" value="InterPro"/>
</dbReference>
<keyword evidence="16" id="KW-1185">Reference proteome</keyword>
<dbReference type="FunFam" id="1.10.630.10:FF:000042">
    <property type="entry name" value="Cytochrome P450"/>
    <property type="match status" value="2"/>
</dbReference>
<comment type="similarity">
    <text evidence="4">Belongs to the cytochrome P450 family.</text>
</comment>
<dbReference type="GO" id="GO:0016705">
    <property type="term" value="F:oxidoreductase activity, acting on paired donors, with incorporation or reduction of molecular oxygen"/>
    <property type="evidence" value="ECO:0007669"/>
    <property type="project" value="InterPro"/>
</dbReference>
<comment type="subcellular location">
    <subcellularLocation>
        <location evidence="3">Endoplasmic reticulum membrane</location>
        <topology evidence="3">Peripheral membrane protein</topology>
    </subcellularLocation>
    <subcellularLocation>
        <location evidence="2">Microsome membrane</location>
        <topology evidence="2">Peripheral membrane protein</topology>
    </subcellularLocation>
</comment>
<accession>A0AA39FVK9</accession>
<gene>
    <name evidence="15" type="ORF">PV328_000663</name>
</gene>
<evidence type="ECO:0000256" key="3">
    <source>
        <dbReference type="ARBA" id="ARBA00004406"/>
    </source>
</evidence>
<feature type="transmembrane region" description="Helical" evidence="14">
    <location>
        <begin position="522"/>
        <end position="545"/>
    </location>
</feature>
<dbReference type="AlphaFoldDB" id="A0AA39FVK9"/>
<organism evidence="15 16">
    <name type="scientific">Microctonus aethiopoides</name>
    <dbReference type="NCBI Taxonomy" id="144406"/>
    <lineage>
        <taxon>Eukaryota</taxon>
        <taxon>Metazoa</taxon>
        <taxon>Ecdysozoa</taxon>
        <taxon>Arthropoda</taxon>
        <taxon>Hexapoda</taxon>
        <taxon>Insecta</taxon>
        <taxon>Pterygota</taxon>
        <taxon>Neoptera</taxon>
        <taxon>Endopterygota</taxon>
        <taxon>Hymenoptera</taxon>
        <taxon>Apocrita</taxon>
        <taxon>Ichneumonoidea</taxon>
        <taxon>Braconidae</taxon>
        <taxon>Euphorinae</taxon>
        <taxon>Microctonus</taxon>
    </lineage>
</organism>
<dbReference type="InterPro" id="IPR002401">
    <property type="entry name" value="Cyt_P450_E_grp-I"/>
</dbReference>
<evidence type="ECO:0000313" key="16">
    <source>
        <dbReference type="Proteomes" id="UP001168990"/>
    </source>
</evidence>
<evidence type="ECO:0000256" key="10">
    <source>
        <dbReference type="ARBA" id="ARBA00023004"/>
    </source>
</evidence>
<dbReference type="PANTHER" id="PTHR24292:SF45">
    <property type="entry name" value="CYTOCHROME P450 6G1-RELATED"/>
    <property type="match status" value="1"/>
</dbReference>
<sequence length="1030" mass="118272">MTVITNYWILDSVILITSLIVFAYFYVTRKFGYWKKRGVTEFKPTPFIGNFGDCLSVKRSAGQWLENLYNSSAGLPYMGLYLFDKPALLVRDPELIKNVLVRDFNYFQDRYVCASPDDKIGSANLFVNKNPAWKTLRSKITPIYTSGKVKKMFELMVEIGDDLDTYMKSLNLRNEGKILELKEISAKFTTDMIATTAYGLKVNSLNNPDAEFRKHGYDIFRKTLYRNMELTCIFFLPALVGPLGFKFFSKKSTHFLRKTMWEVLIERERSEIKRNDLIDLLVELRKSYLESSDKGAFEFDGDNLVAQAAIFFTGGFETSSSTLSFSLYELALNPEIQSKLRNEIVEGLEQTNGKITYDLLMNLRYLDMVVAETLRKYPPLPFLDRVAHADYKVPNSDLIIEKGTPVFISMTGLHYDPQYFPNPDKYDPERFTEENKKSRKPCIYIPFGEGPHNCIGMRIGLLQSKLGLVKLLTKYEFSPCKETQIPLRISPKILITASESGIFLNVKELSAKIKIAIKMIFVIKYLLIDGAILFISLFIFGYFYMTRNFKYWTKRGVIEVKPKPFIGNFGDCLIAKRSAGQWVQDIYNYGTGSPYVGFYLFDQPCLLIRDPELVKNVLVRDFDYFQDRFARANPEDKLASASLFLMKNPTWKMVRSKLTTIYTPAKLKKMFELMMEVGDDLDKHMESFDLSGQGENIEIKDLCVRFTTDMIGTTTYGLKVNSLNNPESEFCKCGEDIFRLTLYQNIQLLSIFFMPKFAKPLGFKLFSENSRNFLRQITWDALAERERSGIIKDDLVGRLVELRKAYYENPDKGDFEFDGDNLVAQLAIFFTAGFESPSTALSLTLYELALNPEFQTRARDEIIKGLEQTNGEITYDLVMNLSYLDMAVSETLRKYPPLGFLDRVANADYKVPNADLIIEKGTPVFLSITGLHFDPQYFPNPDKYDPERFTEENKKLRKSCVYFPFGEGPHTCIGMRIGLLQVKLGLVKLLIKHEFAPCKDTIIPLRISPKCLTTTSEEGIFLNVKKLATK</sequence>
<dbReference type="PRINTS" id="PR00385">
    <property type="entry name" value="P450"/>
</dbReference>
<name>A0AA39FVK9_9HYME</name>
<dbReference type="GO" id="GO:0005789">
    <property type="term" value="C:endoplasmic reticulum membrane"/>
    <property type="evidence" value="ECO:0007669"/>
    <property type="project" value="UniProtKB-SubCell"/>
</dbReference>
<evidence type="ECO:0000256" key="7">
    <source>
        <dbReference type="ARBA" id="ARBA00022824"/>
    </source>
</evidence>
<evidence type="ECO:0000256" key="9">
    <source>
        <dbReference type="ARBA" id="ARBA00023002"/>
    </source>
</evidence>
<evidence type="ECO:0000256" key="8">
    <source>
        <dbReference type="ARBA" id="ARBA00022848"/>
    </source>
</evidence>
<dbReference type="CDD" id="cd11056">
    <property type="entry name" value="CYP6-like"/>
    <property type="match status" value="2"/>
</dbReference>
<keyword evidence="6 13" id="KW-0479">Metal-binding</keyword>
<dbReference type="GO" id="GO:0020037">
    <property type="term" value="F:heme binding"/>
    <property type="evidence" value="ECO:0007669"/>
    <property type="project" value="InterPro"/>
</dbReference>
<dbReference type="EMBL" id="JAQQBS010000001">
    <property type="protein sequence ID" value="KAK0176538.1"/>
    <property type="molecule type" value="Genomic_DNA"/>
</dbReference>
<dbReference type="PANTHER" id="PTHR24292">
    <property type="entry name" value="CYTOCHROME P450"/>
    <property type="match status" value="1"/>
</dbReference>
<evidence type="ECO:0000256" key="6">
    <source>
        <dbReference type="ARBA" id="ARBA00022723"/>
    </source>
</evidence>
<evidence type="ECO:0000256" key="13">
    <source>
        <dbReference type="PIRSR" id="PIRSR602401-1"/>
    </source>
</evidence>
<comment type="caution">
    <text evidence="15">The sequence shown here is derived from an EMBL/GenBank/DDBJ whole genome shotgun (WGS) entry which is preliminary data.</text>
</comment>
<keyword evidence="14" id="KW-1133">Transmembrane helix</keyword>
<dbReference type="Pfam" id="PF00067">
    <property type="entry name" value="p450"/>
    <property type="match status" value="2"/>
</dbReference>
<feature type="binding site" description="axial binding residue" evidence="13">
    <location>
        <position position="454"/>
    </location>
    <ligand>
        <name>heme</name>
        <dbReference type="ChEBI" id="CHEBI:30413"/>
    </ligand>
    <ligandPart>
        <name>Fe</name>
        <dbReference type="ChEBI" id="CHEBI:18248"/>
    </ligandPart>
</feature>
<dbReference type="GO" id="GO:0004497">
    <property type="term" value="F:monooxygenase activity"/>
    <property type="evidence" value="ECO:0007669"/>
    <property type="project" value="UniProtKB-KW"/>
</dbReference>
<keyword evidence="14" id="KW-0812">Transmembrane</keyword>
<keyword evidence="11" id="KW-0503">Monooxygenase</keyword>
<feature type="transmembrane region" description="Helical" evidence="14">
    <location>
        <begin position="6"/>
        <end position="27"/>
    </location>
</feature>
<keyword evidence="12 14" id="KW-0472">Membrane</keyword>
<keyword evidence="8" id="KW-0492">Microsome</keyword>
<evidence type="ECO:0000256" key="2">
    <source>
        <dbReference type="ARBA" id="ARBA00004174"/>
    </source>
</evidence>
<dbReference type="InterPro" id="IPR036396">
    <property type="entry name" value="Cyt_P450_sf"/>
</dbReference>
<evidence type="ECO:0000256" key="11">
    <source>
        <dbReference type="ARBA" id="ARBA00023033"/>
    </source>
</evidence>
<evidence type="ECO:0000256" key="4">
    <source>
        <dbReference type="ARBA" id="ARBA00010617"/>
    </source>
</evidence>
<evidence type="ECO:0000313" key="15">
    <source>
        <dbReference type="EMBL" id="KAK0176538.1"/>
    </source>
</evidence>
<comment type="cofactor">
    <cofactor evidence="1 13">
        <name>heme</name>
        <dbReference type="ChEBI" id="CHEBI:30413"/>
    </cofactor>
</comment>